<dbReference type="AlphaFoldDB" id="A0A7R8W840"/>
<accession>A0A7R8W840</accession>
<sequence length="71" mass="8108">MPSEPSVLELASVFYFLWIFLTGVFLSIIRALSKMNSEEEAAVWQGVSFRGIAQISYSTNVLSDREMLKRF</sequence>
<protein>
    <submittedName>
        <fullName evidence="1">Uncharacterized protein</fullName>
    </submittedName>
</protein>
<gene>
    <name evidence="1" type="ORF">CTOB1V02_LOCUS4610</name>
</gene>
<name>A0A7R8W840_9CRUS</name>
<evidence type="ECO:0000313" key="1">
    <source>
        <dbReference type="EMBL" id="CAD7226694.1"/>
    </source>
</evidence>
<reference evidence="1" key="1">
    <citation type="submission" date="2020-11" db="EMBL/GenBank/DDBJ databases">
        <authorList>
            <person name="Tran Van P."/>
        </authorList>
    </citation>
    <scope>NUCLEOTIDE SEQUENCE</scope>
</reference>
<dbReference type="EMBL" id="OB660897">
    <property type="protein sequence ID" value="CAD7226694.1"/>
    <property type="molecule type" value="Genomic_DNA"/>
</dbReference>
<organism evidence="1">
    <name type="scientific">Cyprideis torosa</name>
    <dbReference type="NCBI Taxonomy" id="163714"/>
    <lineage>
        <taxon>Eukaryota</taxon>
        <taxon>Metazoa</taxon>
        <taxon>Ecdysozoa</taxon>
        <taxon>Arthropoda</taxon>
        <taxon>Crustacea</taxon>
        <taxon>Oligostraca</taxon>
        <taxon>Ostracoda</taxon>
        <taxon>Podocopa</taxon>
        <taxon>Podocopida</taxon>
        <taxon>Cytherocopina</taxon>
        <taxon>Cytheroidea</taxon>
        <taxon>Cytherideidae</taxon>
        <taxon>Cyprideis</taxon>
    </lineage>
</organism>
<proteinExistence type="predicted"/>